<evidence type="ECO:0000313" key="3">
    <source>
        <dbReference type="Proteomes" id="UP001234343"/>
    </source>
</evidence>
<proteinExistence type="predicted"/>
<accession>A0ABT7SVD9</accession>
<protein>
    <recommendedName>
        <fullName evidence="4">Flagellar protein FliT</fullName>
    </recommendedName>
</protein>
<dbReference type="RefSeq" id="WP_289364396.1">
    <property type="nucleotide sequence ID" value="NZ_JAUCBP010000006.1"/>
</dbReference>
<name>A0ABT7SVD9_9ALTE</name>
<dbReference type="Proteomes" id="UP001234343">
    <property type="component" value="Unassembled WGS sequence"/>
</dbReference>
<dbReference type="EMBL" id="JAUCBP010000006">
    <property type="protein sequence ID" value="MDM7860155.1"/>
    <property type="molecule type" value="Genomic_DNA"/>
</dbReference>
<feature type="coiled-coil region" evidence="1">
    <location>
        <begin position="60"/>
        <end position="87"/>
    </location>
</feature>
<comment type="caution">
    <text evidence="2">The sequence shown here is derived from an EMBL/GenBank/DDBJ whole genome shotgun (WGS) entry which is preliminary data.</text>
</comment>
<sequence length="99" mass="11431">MAHSASECVQALNDQNTRILELLNSEELNSETLADMVVERDSLINRCLELLPDGERRAFAEKEYEVNQSLQAKCEELRQQSKESLSKFVKDVKAVRKYR</sequence>
<evidence type="ECO:0008006" key="4">
    <source>
        <dbReference type="Google" id="ProtNLM"/>
    </source>
</evidence>
<keyword evidence="3" id="KW-1185">Reference proteome</keyword>
<gene>
    <name evidence="2" type="ORF">QTP81_06065</name>
</gene>
<reference evidence="2 3" key="1">
    <citation type="submission" date="2023-06" db="EMBL/GenBank/DDBJ databases">
        <title>Alteromonas sp. ASW11-36 isolated from intertidal sand.</title>
        <authorList>
            <person name="Li Y."/>
        </authorList>
    </citation>
    <scope>NUCLEOTIDE SEQUENCE [LARGE SCALE GENOMIC DNA]</scope>
    <source>
        <strain evidence="2 3">ASW11-36</strain>
    </source>
</reference>
<evidence type="ECO:0000256" key="1">
    <source>
        <dbReference type="SAM" id="Coils"/>
    </source>
</evidence>
<organism evidence="2 3">
    <name type="scientific">Alteromonas arenosi</name>
    <dbReference type="NCBI Taxonomy" id="3055817"/>
    <lineage>
        <taxon>Bacteria</taxon>
        <taxon>Pseudomonadati</taxon>
        <taxon>Pseudomonadota</taxon>
        <taxon>Gammaproteobacteria</taxon>
        <taxon>Alteromonadales</taxon>
        <taxon>Alteromonadaceae</taxon>
        <taxon>Alteromonas/Salinimonas group</taxon>
        <taxon>Alteromonas</taxon>
    </lineage>
</organism>
<keyword evidence="1" id="KW-0175">Coiled coil</keyword>
<evidence type="ECO:0000313" key="2">
    <source>
        <dbReference type="EMBL" id="MDM7860155.1"/>
    </source>
</evidence>